<dbReference type="OrthoDB" id="5916768at2"/>
<keyword evidence="1" id="KW-0732">Signal</keyword>
<feature type="signal peptide" evidence="1">
    <location>
        <begin position="1"/>
        <end position="20"/>
    </location>
</feature>
<keyword evidence="3" id="KW-1185">Reference proteome</keyword>
<comment type="caution">
    <text evidence="2">The sequence shown here is derived from an EMBL/GenBank/DDBJ whole genome shotgun (WGS) entry which is preliminary data.</text>
</comment>
<dbReference type="STRING" id="294935.ATN88_12420"/>
<name>A0A135I2P8_9GAMM</name>
<feature type="chain" id="PRO_5007465568" description="Fimbrial protein" evidence="1">
    <location>
        <begin position="21"/>
        <end position="173"/>
    </location>
</feature>
<evidence type="ECO:0000313" key="2">
    <source>
        <dbReference type="EMBL" id="KXF79723.1"/>
    </source>
</evidence>
<sequence length="173" mass="18791">MKRVIGGIALALLCSTGAYADGWSSSAREDGQTQFNVALSGHVSQRCRMHTKQDRTIELDVEHTNPKSSDFKFNAWCNNDNAKGLLVVGAQAFKNENGVDVIPLKVAFNGESAVIDGTTNASNSHAIETSMDVSNSSEGYLSETKTLNITPVIHGWEKAGEYKTSMYVSLYPR</sequence>
<proteinExistence type="predicted"/>
<organism evidence="2 3">
    <name type="scientific">Enterovibrio coralii</name>
    <dbReference type="NCBI Taxonomy" id="294935"/>
    <lineage>
        <taxon>Bacteria</taxon>
        <taxon>Pseudomonadati</taxon>
        <taxon>Pseudomonadota</taxon>
        <taxon>Gammaproteobacteria</taxon>
        <taxon>Vibrionales</taxon>
        <taxon>Vibrionaceae</taxon>
        <taxon>Enterovibrio</taxon>
    </lineage>
</organism>
<evidence type="ECO:0000313" key="3">
    <source>
        <dbReference type="Proteomes" id="UP000070529"/>
    </source>
</evidence>
<dbReference type="RefSeq" id="WP_067419973.1">
    <property type="nucleotide sequence ID" value="NZ_LNTY01000060.1"/>
</dbReference>
<dbReference type="Proteomes" id="UP000070529">
    <property type="component" value="Unassembled WGS sequence"/>
</dbReference>
<reference evidence="2 3" key="1">
    <citation type="submission" date="2015-11" db="EMBL/GenBank/DDBJ databases">
        <title>Genomic Taxonomy of the Vibrionaceae.</title>
        <authorList>
            <person name="Gomez-Gil B."/>
            <person name="Enciso-Ibarra J."/>
        </authorList>
    </citation>
    <scope>NUCLEOTIDE SEQUENCE [LARGE SCALE GENOMIC DNA]</scope>
    <source>
        <strain evidence="2 3">CAIM 912</strain>
    </source>
</reference>
<evidence type="ECO:0000256" key="1">
    <source>
        <dbReference type="SAM" id="SignalP"/>
    </source>
</evidence>
<protein>
    <recommendedName>
        <fullName evidence="4">Fimbrial protein</fullName>
    </recommendedName>
</protein>
<gene>
    <name evidence="2" type="ORF">ATN88_12420</name>
</gene>
<accession>A0A135I2P8</accession>
<evidence type="ECO:0008006" key="4">
    <source>
        <dbReference type="Google" id="ProtNLM"/>
    </source>
</evidence>
<dbReference type="EMBL" id="LNTY01000060">
    <property type="protein sequence ID" value="KXF79723.1"/>
    <property type="molecule type" value="Genomic_DNA"/>
</dbReference>
<dbReference type="AlphaFoldDB" id="A0A135I2P8"/>